<dbReference type="CDD" id="cd04301">
    <property type="entry name" value="NAT_SF"/>
    <property type="match status" value="1"/>
</dbReference>
<dbReference type="Pfam" id="PF13673">
    <property type="entry name" value="Acetyltransf_10"/>
    <property type="match status" value="1"/>
</dbReference>
<dbReference type="Gene3D" id="3.40.630.30">
    <property type="match status" value="1"/>
</dbReference>
<dbReference type="Proteomes" id="UP000253383">
    <property type="component" value="Unassembled WGS sequence"/>
</dbReference>
<dbReference type="InterPro" id="IPR016181">
    <property type="entry name" value="Acyl_CoA_acyltransferase"/>
</dbReference>
<sequence length="169" mass="19769">MSLEFKTATLSDIESIIALQEQIWEPTYRAILDQEQITYMFQAIYSQEALREQMTVEKQEFILAFSNLKLTGFAAFSRNEADDERFKLHKIYVLPTEQGKGTGRLLLEEVIRRCLAAGGNRLYLNVNRYNKARQFYERLGFKVVREEDIPIGPYWMNDFVLEKPLVTQG</sequence>
<keyword evidence="1 4" id="KW-0808">Transferase</keyword>
<dbReference type="EMBL" id="QOWE01000010">
    <property type="protein sequence ID" value="RCR68938.1"/>
    <property type="molecule type" value="Genomic_DNA"/>
</dbReference>
<dbReference type="OrthoDB" id="9800604at2"/>
<keyword evidence="5" id="KW-1185">Reference proteome</keyword>
<protein>
    <submittedName>
        <fullName evidence="4">GNAT family N-acetyltransferase</fullName>
    </submittedName>
</protein>
<dbReference type="RefSeq" id="WP_114406577.1">
    <property type="nucleotide sequence ID" value="NZ_QOWE01000010.1"/>
</dbReference>
<dbReference type="InterPro" id="IPR000182">
    <property type="entry name" value="GNAT_dom"/>
</dbReference>
<keyword evidence="2" id="KW-0012">Acyltransferase</keyword>
<proteinExistence type="predicted"/>
<gene>
    <name evidence="4" type="ORF">DUE52_13665</name>
</gene>
<evidence type="ECO:0000313" key="5">
    <source>
        <dbReference type="Proteomes" id="UP000253383"/>
    </source>
</evidence>
<feature type="domain" description="N-acetyltransferase" evidence="3">
    <location>
        <begin position="3"/>
        <end position="166"/>
    </location>
</feature>
<reference evidence="4 5" key="1">
    <citation type="submission" date="2018-07" db="EMBL/GenBank/DDBJ databases">
        <title>Genome analysis of Larkinella rosea.</title>
        <authorList>
            <person name="Zhou Z."/>
            <person name="Wang G."/>
        </authorList>
    </citation>
    <scope>NUCLEOTIDE SEQUENCE [LARGE SCALE GENOMIC DNA]</scope>
    <source>
        <strain evidence="5">zzj9</strain>
    </source>
</reference>
<comment type="caution">
    <text evidence="4">The sequence shown here is derived from an EMBL/GenBank/DDBJ whole genome shotgun (WGS) entry which is preliminary data.</text>
</comment>
<dbReference type="SUPFAM" id="SSF55729">
    <property type="entry name" value="Acyl-CoA N-acyltransferases (Nat)"/>
    <property type="match status" value="1"/>
</dbReference>
<evidence type="ECO:0000313" key="4">
    <source>
        <dbReference type="EMBL" id="RCR68938.1"/>
    </source>
</evidence>
<dbReference type="PROSITE" id="PS51186">
    <property type="entry name" value="GNAT"/>
    <property type="match status" value="1"/>
</dbReference>
<dbReference type="GO" id="GO:0016747">
    <property type="term" value="F:acyltransferase activity, transferring groups other than amino-acyl groups"/>
    <property type="evidence" value="ECO:0007669"/>
    <property type="project" value="InterPro"/>
</dbReference>
<evidence type="ECO:0000259" key="3">
    <source>
        <dbReference type="PROSITE" id="PS51186"/>
    </source>
</evidence>
<dbReference type="PANTHER" id="PTHR43877">
    <property type="entry name" value="AMINOALKYLPHOSPHONATE N-ACETYLTRANSFERASE-RELATED-RELATED"/>
    <property type="match status" value="1"/>
</dbReference>
<accession>A0A368JMP9</accession>
<name>A0A368JMP9_9BACT</name>
<dbReference type="InterPro" id="IPR050832">
    <property type="entry name" value="Bact_Acetyltransf"/>
</dbReference>
<evidence type="ECO:0000256" key="2">
    <source>
        <dbReference type="ARBA" id="ARBA00023315"/>
    </source>
</evidence>
<organism evidence="4 5">
    <name type="scientific">Larkinella punicea</name>
    <dbReference type="NCBI Taxonomy" id="2315727"/>
    <lineage>
        <taxon>Bacteria</taxon>
        <taxon>Pseudomonadati</taxon>
        <taxon>Bacteroidota</taxon>
        <taxon>Cytophagia</taxon>
        <taxon>Cytophagales</taxon>
        <taxon>Spirosomataceae</taxon>
        <taxon>Larkinella</taxon>
    </lineage>
</organism>
<evidence type="ECO:0000256" key="1">
    <source>
        <dbReference type="ARBA" id="ARBA00022679"/>
    </source>
</evidence>
<dbReference type="AlphaFoldDB" id="A0A368JMP9"/>